<proteinExistence type="predicted"/>
<protein>
    <submittedName>
        <fullName evidence="1">Uncharacterized protein</fullName>
    </submittedName>
</protein>
<organism evidence="1 2">
    <name type="scientific">Sphaeroforma arctica JP610</name>
    <dbReference type="NCBI Taxonomy" id="667725"/>
    <lineage>
        <taxon>Eukaryota</taxon>
        <taxon>Ichthyosporea</taxon>
        <taxon>Ichthyophonida</taxon>
        <taxon>Sphaeroforma</taxon>
    </lineage>
</organism>
<evidence type="ECO:0000313" key="1">
    <source>
        <dbReference type="EMBL" id="KNC83568.1"/>
    </source>
</evidence>
<reference evidence="1 2" key="1">
    <citation type="submission" date="2011-02" db="EMBL/GenBank/DDBJ databases">
        <title>The Genome Sequence of Sphaeroforma arctica JP610.</title>
        <authorList>
            <consortium name="The Broad Institute Genome Sequencing Platform"/>
            <person name="Russ C."/>
            <person name="Cuomo C."/>
            <person name="Young S.K."/>
            <person name="Zeng Q."/>
            <person name="Gargeya S."/>
            <person name="Alvarado L."/>
            <person name="Berlin A."/>
            <person name="Chapman S.B."/>
            <person name="Chen Z."/>
            <person name="Freedman E."/>
            <person name="Gellesch M."/>
            <person name="Goldberg J."/>
            <person name="Griggs A."/>
            <person name="Gujja S."/>
            <person name="Heilman E."/>
            <person name="Heiman D."/>
            <person name="Howarth C."/>
            <person name="Mehta T."/>
            <person name="Neiman D."/>
            <person name="Pearson M."/>
            <person name="Roberts A."/>
            <person name="Saif S."/>
            <person name="Shea T."/>
            <person name="Shenoy N."/>
            <person name="Sisk P."/>
            <person name="Stolte C."/>
            <person name="Sykes S."/>
            <person name="White J."/>
            <person name="Yandava C."/>
            <person name="Burger G."/>
            <person name="Gray M.W."/>
            <person name="Holland P.W.H."/>
            <person name="King N."/>
            <person name="Lang F.B.F."/>
            <person name="Roger A.J."/>
            <person name="Ruiz-Trillo I."/>
            <person name="Haas B."/>
            <person name="Nusbaum C."/>
            <person name="Birren B."/>
        </authorList>
    </citation>
    <scope>NUCLEOTIDE SEQUENCE [LARGE SCALE GENOMIC DNA]</scope>
    <source>
        <strain evidence="1 2">JP610</strain>
    </source>
</reference>
<sequence length="107" mass="12253">MGLRREFGTSASGTYLFIEMINMFNIQPYLTVSTTKGNRKRLPRADPFRDPEDPRLREAEEIATWLQDSWYAGLASADPTIIIIADDEDDDVDDEDDMEVLQFLSSM</sequence>
<dbReference type="RefSeq" id="XP_014157470.1">
    <property type="nucleotide sequence ID" value="XM_014301995.1"/>
</dbReference>
<name>A0A0L0G5S6_9EUKA</name>
<accession>A0A0L0G5S6</accession>
<evidence type="ECO:0000313" key="2">
    <source>
        <dbReference type="Proteomes" id="UP000054560"/>
    </source>
</evidence>
<dbReference type="AlphaFoldDB" id="A0A0L0G5S6"/>
<dbReference type="EMBL" id="KQ241824">
    <property type="protein sequence ID" value="KNC83568.1"/>
    <property type="molecule type" value="Genomic_DNA"/>
</dbReference>
<dbReference type="GeneID" id="25904696"/>
<gene>
    <name evidence="1" type="ORF">SARC_04192</name>
</gene>
<dbReference type="Proteomes" id="UP000054560">
    <property type="component" value="Unassembled WGS sequence"/>
</dbReference>
<keyword evidence="2" id="KW-1185">Reference proteome</keyword>